<dbReference type="InterPro" id="IPR011604">
    <property type="entry name" value="PDDEXK-like_dom_sf"/>
</dbReference>
<evidence type="ECO:0000259" key="1">
    <source>
        <dbReference type="Pfam" id="PF12705"/>
    </source>
</evidence>
<reference evidence="2" key="1">
    <citation type="submission" date="2018-05" db="EMBL/GenBank/DDBJ databases">
        <authorList>
            <person name="Lanie J.A."/>
            <person name="Ng W.-L."/>
            <person name="Kazmierczak K.M."/>
            <person name="Andrzejewski T.M."/>
            <person name="Davidsen T.M."/>
            <person name="Wayne K.J."/>
            <person name="Tettelin H."/>
            <person name="Glass J.I."/>
            <person name="Rusch D."/>
            <person name="Podicherti R."/>
            <person name="Tsui H.-C.T."/>
            <person name="Winkler M.E."/>
        </authorList>
    </citation>
    <scope>NUCLEOTIDE SEQUENCE</scope>
</reference>
<dbReference type="AlphaFoldDB" id="A0A381R656"/>
<gene>
    <name evidence="2" type="ORF">METZ01_LOCUS39113</name>
</gene>
<feature type="domain" description="PD-(D/E)XK endonuclease-like" evidence="1">
    <location>
        <begin position="72"/>
        <end position="302"/>
    </location>
</feature>
<sequence>MASDLKKSYQDKLQRAVAQNDYTNAEKMIKALDVLHKLQAGDTIEWGDEPWETELQNELSDSFVPSPAETLSLSASTVETYLECPLKYRFKQIDKIPESASRPQLTFGNIIHKVLERFHGSEGEITEDQILQILDEEWKSGEFTYMQREEKLKEQAVEMLKRYVDNTKQEPPHVLDTELKFSFDLDGIRIVGMIDRIDNSPNGNKVVDYKTSKRSTPAKNSVQLGIYSLYLQQTEDEKLAGIPETATLYFLRNEEQPEHSHTFTEKDLDAIREKIADVARGIRAKRFEPCSGYHCDWCDYKNLACPAWES</sequence>
<dbReference type="Gene3D" id="3.90.320.10">
    <property type="match status" value="1"/>
</dbReference>
<dbReference type="InterPro" id="IPR011335">
    <property type="entry name" value="Restrct_endonuc-II-like"/>
</dbReference>
<dbReference type="InterPro" id="IPR038726">
    <property type="entry name" value="PDDEXK_AddAB-type"/>
</dbReference>
<dbReference type="EMBL" id="UINC01001672">
    <property type="protein sequence ID" value="SUZ86259.1"/>
    <property type="molecule type" value="Genomic_DNA"/>
</dbReference>
<protein>
    <recommendedName>
        <fullName evidence="1">PD-(D/E)XK endonuclease-like domain-containing protein</fullName>
    </recommendedName>
</protein>
<evidence type="ECO:0000313" key="2">
    <source>
        <dbReference type="EMBL" id="SUZ86259.1"/>
    </source>
</evidence>
<organism evidence="2">
    <name type="scientific">marine metagenome</name>
    <dbReference type="NCBI Taxonomy" id="408172"/>
    <lineage>
        <taxon>unclassified sequences</taxon>
        <taxon>metagenomes</taxon>
        <taxon>ecological metagenomes</taxon>
    </lineage>
</organism>
<proteinExistence type="predicted"/>
<dbReference type="SUPFAM" id="SSF52980">
    <property type="entry name" value="Restriction endonuclease-like"/>
    <property type="match status" value="1"/>
</dbReference>
<dbReference type="Pfam" id="PF12705">
    <property type="entry name" value="PDDEXK_1"/>
    <property type="match status" value="1"/>
</dbReference>
<accession>A0A381R656</accession>
<name>A0A381R656_9ZZZZ</name>